<geneLocation type="plasmid" evidence="1 2">
    <name>pCBJ</name>
</geneLocation>
<reference evidence="1 2" key="1">
    <citation type="journal article" date="2015" name="Infect. Genet. Evol.">
        <title>Genomic sequences of six botulinum neurotoxin-producing strains representing three clostridial species illustrate the mobility and diversity of botulinum neurotoxin genes.</title>
        <authorList>
            <person name="Smith T.J."/>
            <person name="Hill K.K."/>
            <person name="Xie G."/>
            <person name="Foley B.T."/>
            <person name="Williamson C.H."/>
            <person name="Foster J.T."/>
            <person name="Johnson S.L."/>
            <person name="Chertkov O."/>
            <person name="Teshima H."/>
            <person name="Gibbons H.S."/>
            <person name="Johnsky L.A."/>
            <person name="Karavis M.A."/>
            <person name="Smith L.A."/>
        </authorList>
    </citation>
    <scope>NUCLEOTIDE SEQUENCE [LARGE SCALE GENOMIC DNA]</scope>
    <source>
        <strain evidence="1">Sullivan</strain>
        <plasmid evidence="2">Plasmid pCBJ</plasmid>
    </source>
</reference>
<dbReference type="Proteomes" id="UP000030635">
    <property type="component" value="Plasmid pCBJ"/>
</dbReference>
<name>A0A0A7G085_9CLOT</name>
<dbReference type="eggNOG" id="ENOG5034ANC">
    <property type="taxonomic scope" value="Bacteria"/>
</dbReference>
<proteinExistence type="predicted"/>
<sequence>MSDYDVWDVDKDIAEKASRKIKLKHGMFASVPLVCKGKNCPYLEVCSIDEENLKPGGRCPIEAGAIVERFKTWCEHFAIDINGETIKREDIADVSLVKDLVENEIQIIRAENKIALNGDFLALTIVDVDKYGDEHKELAATPEVKYKMELQDKRYKILQLLNATRKDKIKEANGATNVSAKGLAVIEKIDKKLEEMNKLKGSLNKQGGE</sequence>
<keyword evidence="2" id="KW-1185">Reference proteome</keyword>
<accession>A0A0A7G085</accession>
<gene>
    <name evidence="1" type="ORF">U729_3275</name>
</gene>
<dbReference type="EMBL" id="CP006906">
    <property type="protein sequence ID" value="AIY85279.1"/>
    <property type="molecule type" value="Genomic_DNA"/>
</dbReference>
<dbReference type="AlphaFoldDB" id="A0A0A7G085"/>
<evidence type="ECO:0000313" key="2">
    <source>
        <dbReference type="Proteomes" id="UP000030635"/>
    </source>
</evidence>
<keyword evidence="1" id="KW-0614">Plasmid</keyword>
<evidence type="ECO:0000313" key="1">
    <source>
        <dbReference type="EMBL" id="AIY85279.1"/>
    </source>
</evidence>
<dbReference type="HOGENOM" id="CLU_1313614_0_0_9"/>
<organism evidence="1 2">
    <name type="scientific">Clostridium baratii str. Sullivan</name>
    <dbReference type="NCBI Taxonomy" id="1415775"/>
    <lineage>
        <taxon>Bacteria</taxon>
        <taxon>Bacillati</taxon>
        <taxon>Bacillota</taxon>
        <taxon>Clostridia</taxon>
        <taxon>Eubacteriales</taxon>
        <taxon>Clostridiaceae</taxon>
        <taxon>Clostridium</taxon>
    </lineage>
</organism>
<protein>
    <submittedName>
        <fullName evidence="1">Uncharacterized protein</fullName>
    </submittedName>
</protein>
<dbReference type="KEGG" id="cbv:U729_3275"/>
<dbReference type="OrthoDB" id="2973644at2"/>
<dbReference type="RefSeq" id="WP_040113863.1">
    <property type="nucleotide sequence ID" value="NZ_CP006906.1"/>
</dbReference>